<gene>
    <name evidence="1" type="ORF">TQ32_03770</name>
</gene>
<reference evidence="2" key="1">
    <citation type="submission" date="2015-02" db="EMBL/GenBank/DDBJ databases">
        <title>Pyrococcus kukulkanii sp. nov., a novel hyperthermophilic archaeon isolated from a deep-sea hydrothermal vent at the Guaymas Basin.</title>
        <authorList>
            <person name="Oger P.M."/>
            <person name="Callac N."/>
            <person name="Jebbar M."/>
            <person name="Godfroy A."/>
        </authorList>
    </citation>
    <scope>NUCLEOTIDE SEQUENCE [LARGE SCALE GENOMIC DNA]</scope>
    <source>
        <strain evidence="2">NCB100</strain>
    </source>
</reference>
<organism evidence="1 2">
    <name type="scientific">Pyrococcus kukulkanii</name>
    <dbReference type="NCBI Taxonomy" id="1609559"/>
    <lineage>
        <taxon>Archaea</taxon>
        <taxon>Methanobacteriati</taxon>
        <taxon>Methanobacteriota</taxon>
        <taxon>Thermococci</taxon>
        <taxon>Thermococcales</taxon>
        <taxon>Thermococcaceae</taxon>
        <taxon>Pyrococcus</taxon>
    </lineage>
</organism>
<name>A0A127B8I9_9EURY</name>
<evidence type="ECO:0000313" key="1">
    <source>
        <dbReference type="EMBL" id="AMM53693.1"/>
    </source>
</evidence>
<dbReference type="RefSeq" id="WP_068321169.1">
    <property type="nucleotide sequence ID" value="NZ_CP010835.1"/>
</dbReference>
<reference evidence="1 2" key="2">
    <citation type="journal article" date="2016" name="Int. J. Syst. Evol. Microbiol.">
        <title>Pyrococcus kukulkanii sp. nov., a hyperthermophilic, piezophilic archaeon isolated from a deep-sea hydrothermal vent.</title>
        <authorList>
            <person name="Callac N."/>
            <person name="Oger P."/>
            <person name="Lesongeur F."/>
            <person name="Rattray J.E."/>
            <person name="Vannier P."/>
            <person name="Michoud G."/>
            <person name="Beauverger M."/>
            <person name="Gayet N."/>
            <person name="Rouxel O."/>
            <person name="Jebbar M."/>
            <person name="Godfroy A."/>
        </authorList>
    </citation>
    <scope>NUCLEOTIDE SEQUENCE [LARGE SCALE GENOMIC DNA]</scope>
    <source>
        <strain evidence="1 2">NCB100</strain>
    </source>
</reference>
<dbReference type="PATRIC" id="fig|1609559.3.peg.784"/>
<dbReference type="EMBL" id="CP010835">
    <property type="protein sequence ID" value="AMM53693.1"/>
    <property type="molecule type" value="Genomic_DNA"/>
</dbReference>
<dbReference type="Gene3D" id="3.40.50.300">
    <property type="entry name" value="P-loop containing nucleotide triphosphate hydrolases"/>
    <property type="match status" value="1"/>
</dbReference>
<dbReference type="InterPro" id="IPR027417">
    <property type="entry name" value="P-loop_NTPase"/>
</dbReference>
<dbReference type="AlphaFoldDB" id="A0A127B8I9"/>
<accession>A0A127B8I9</accession>
<evidence type="ECO:0008006" key="3">
    <source>
        <dbReference type="Google" id="ProtNLM"/>
    </source>
</evidence>
<proteinExistence type="predicted"/>
<sequence>MKVLSTGIKKLDNIVGGGIVEDTVFTIIYDTYSYGWALGIKILLNRIREGDFGVILNTVLPISSLDLETGLFGLKIREEGEKGNLVVIDLFATANGINYPHDYVYTIGSLDPSTYLPKFLSVYRKILEEKIKDKRPVGIVITMDGYKLLMGENHSIKLVQKSVAIKETARITEKRKRPINIWLLNKDRVSKEYISWLALYSQYIIEVRSSEEAPGYEVMFVRKSPLPDFEPGVYKLYIKGGNLKIE</sequence>
<evidence type="ECO:0000313" key="2">
    <source>
        <dbReference type="Proteomes" id="UP000070587"/>
    </source>
</evidence>
<dbReference type="GeneID" id="28490923"/>
<dbReference type="KEGG" id="pyc:TQ32_03770"/>
<dbReference type="Proteomes" id="UP000070587">
    <property type="component" value="Chromosome"/>
</dbReference>
<protein>
    <recommendedName>
        <fullName evidence="3">KaiC-like domain-containing protein</fullName>
    </recommendedName>
</protein>
<dbReference type="OrthoDB" id="103620at2157"/>